<dbReference type="InterPro" id="IPR050721">
    <property type="entry name" value="Trk_Ktr_HKT_K-transport"/>
</dbReference>
<dbReference type="Pfam" id="PF02080">
    <property type="entry name" value="TrkA_C"/>
    <property type="match status" value="1"/>
</dbReference>
<dbReference type="InterPro" id="IPR036721">
    <property type="entry name" value="RCK_C_sf"/>
</dbReference>
<dbReference type="PANTHER" id="PTHR43833:SF9">
    <property type="entry name" value="POTASSIUM CHANNEL PROTEIN YUGO-RELATED"/>
    <property type="match status" value="1"/>
</dbReference>
<evidence type="ECO:0000256" key="1">
    <source>
        <dbReference type="ARBA" id="ARBA00004651"/>
    </source>
</evidence>
<dbReference type="AlphaFoldDB" id="A0A1W1BQH9"/>
<gene>
    <name evidence="4" type="ORF">MNB_SV-12-583</name>
</gene>
<dbReference type="InterPro" id="IPR036291">
    <property type="entry name" value="NAD(P)-bd_dom_sf"/>
</dbReference>
<keyword evidence="4" id="KW-0813">Transport</keyword>
<dbReference type="InterPro" id="IPR006037">
    <property type="entry name" value="RCK_C"/>
</dbReference>
<dbReference type="GO" id="GO:0005886">
    <property type="term" value="C:plasma membrane"/>
    <property type="evidence" value="ECO:0007669"/>
    <property type="project" value="UniProtKB-SubCell"/>
</dbReference>
<dbReference type="Pfam" id="PF07885">
    <property type="entry name" value="Ion_trans_2"/>
    <property type="match status" value="1"/>
</dbReference>
<proteinExistence type="predicted"/>
<keyword evidence="2" id="KW-1133">Transmembrane helix</keyword>
<comment type="subcellular location">
    <subcellularLocation>
        <location evidence="1">Cell membrane</location>
        <topology evidence="1">Multi-pass membrane protein</topology>
    </subcellularLocation>
</comment>
<feature type="transmembrane region" description="Helical" evidence="2">
    <location>
        <begin position="36"/>
        <end position="55"/>
    </location>
</feature>
<dbReference type="GO" id="GO:0008324">
    <property type="term" value="F:monoatomic cation transmembrane transporter activity"/>
    <property type="evidence" value="ECO:0007669"/>
    <property type="project" value="InterPro"/>
</dbReference>
<evidence type="ECO:0000259" key="3">
    <source>
        <dbReference type="PROSITE" id="PS51202"/>
    </source>
</evidence>
<dbReference type="Pfam" id="PF02254">
    <property type="entry name" value="TrkA_N"/>
    <property type="match status" value="1"/>
</dbReference>
<dbReference type="SUPFAM" id="SSF51735">
    <property type="entry name" value="NAD(P)-binding Rossmann-fold domains"/>
    <property type="match status" value="1"/>
</dbReference>
<feature type="domain" description="RCK C-terminal" evidence="3">
    <location>
        <begin position="281"/>
        <end position="366"/>
    </location>
</feature>
<dbReference type="Gene3D" id="1.10.287.70">
    <property type="match status" value="1"/>
</dbReference>
<organism evidence="4">
    <name type="scientific">hydrothermal vent metagenome</name>
    <dbReference type="NCBI Taxonomy" id="652676"/>
    <lineage>
        <taxon>unclassified sequences</taxon>
        <taxon>metagenomes</taxon>
        <taxon>ecological metagenomes</taxon>
    </lineage>
</organism>
<protein>
    <submittedName>
        <fullName evidence="4">Potassium channel protein</fullName>
    </submittedName>
</protein>
<reference evidence="4" key="1">
    <citation type="submission" date="2016-10" db="EMBL/GenBank/DDBJ databases">
        <authorList>
            <person name="de Groot N.N."/>
        </authorList>
    </citation>
    <scope>NUCLEOTIDE SEQUENCE</scope>
</reference>
<dbReference type="EMBL" id="FPHE01000065">
    <property type="protein sequence ID" value="SFV55737.1"/>
    <property type="molecule type" value="Genomic_DNA"/>
</dbReference>
<dbReference type="SUPFAM" id="SSF81324">
    <property type="entry name" value="Voltage-gated potassium channels"/>
    <property type="match status" value="1"/>
</dbReference>
<evidence type="ECO:0000313" key="4">
    <source>
        <dbReference type="EMBL" id="SFV55737.1"/>
    </source>
</evidence>
<dbReference type="SUPFAM" id="SSF116726">
    <property type="entry name" value="TrkA C-terminal domain-like"/>
    <property type="match status" value="1"/>
</dbReference>
<dbReference type="InterPro" id="IPR003148">
    <property type="entry name" value="RCK_N"/>
</dbReference>
<keyword evidence="2" id="KW-0812">Transmembrane</keyword>
<keyword evidence="2" id="KW-0472">Membrane</keyword>
<name>A0A1W1BQH9_9ZZZZ</name>
<sequence length="376" mass="42947">MPSQNRLKKFLGWRETVKPHITLGDELYVLLAPFRLPLILTVLTMMFGTFGYMIIDDMSLLDALYQTGITFTTVGFGEMAPISDIGRIFTISLIIFGFLIFSVAIGIIVEVLNRGELQNVIKERRMLYNIARLKQHFVICYHNEFTIQVTKYLRESHIPFVVIDPSENMHEIAIKYRYPYFVKGEPHTEEAILKSHLSSAKGIITLADNIADNIATIASVRLYEKEIGRRRSYLIISNAHYTSDEEKLKKLGADKVVTPTNIMAQRVNAIANRPDMENLLQEFLYKQDTPLDIEEAIVKKTSWTTLKKVRDVNFREIANVTIIGIRQQDGKFIPMPRGDTTITAGSKLLLIGSGEGIRKVRRIIRKTIQPKEMKNV</sequence>
<dbReference type="PANTHER" id="PTHR43833">
    <property type="entry name" value="POTASSIUM CHANNEL PROTEIN 2-RELATED-RELATED"/>
    <property type="match status" value="1"/>
</dbReference>
<dbReference type="PROSITE" id="PS51202">
    <property type="entry name" value="RCK_C"/>
    <property type="match status" value="1"/>
</dbReference>
<accession>A0A1W1BQH9</accession>
<feature type="transmembrane region" description="Helical" evidence="2">
    <location>
        <begin position="88"/>
        <end position="112"/>
    </location>
</feature>
<dbReference type="Gene3D" id="3.40.50.720">
    <property type="entry name" value="NAD(P)-binding Rossmann-like Domain"/>
    <property type="match status" value="1"/>
</dbReference>
<evidence type="ECO:0000256" key="2">
    <source>
        <dbReference type="SAM" id="Phobius"/>
    </source>
</evidence>
<keyword evidence="4" id="KW-0406">Ion transport</keyword>
<keyword evidence="4" id="KW-0407">Ion channel</keyword>
<dbReference type="InterPro" id="IPR013099">
    <property type="entry name" value="K_chnl_dom"/>
</dbReference>
<dbReference type="Gene3D" id="3.30.70.1450">
    <property type="entry name" value="Regulator of K+ conductance, C-terminal domain"/>
    <property type="match status" value="1"/>
</dbReference>
<dbReference type="GO" id="GO:0006813">
    <property type="term" value="P:potassium ion transport"/>
    <property type="evidence" value="ECO:0007669"/>
    <property type="project" value="InterPro"/>
</dbReference>